<dbReference type="InterPro" id="IPR016039">
    <property type="entry name" value="Thiolase-like"/>
</dbReference>
<accession>D2A4P5</accession>
<dbReference type="Pfam" id="PF02801">
    <property type="entry name" value="Ketoacyl-synt_C"/>
    <property type="match status" value="1"/>
</dbReference>
<dbReference type="InterPro" id="IPR029058">
    <property type="entry name" value="AB_hydrolase_fold"/>
</dbReference>
<evidence type="ECO:0000256" key="5">
    <source>
        <dbReference type="ARBA" id="ARBA00013258"/>
    </source>
</evidence>
<feature type="region of interest" description="C-terminal hotdog fold" evidence="13">
    <location>
        <begin position="853"/>
        <end position="982"/>
    </location>
</feature>
<dbReference type="GO" id="GO:0019171">
    <property type="term" value="F:(3R)-hydroxyacyl-[acyl-carrier-protein] dehydratase activity"/>
    <property type="evidence" value="ECO:0007669"/>
    <property type="project" value="UniProtKB-EC"/>
</dbReference>
<keyword evidence="10" id="KW-0456">Lyase</keyword>
<evidence type="ECO:0000256" key="4">
    <source>
        <dbReference type="ARBA" id="ARBA00013256"/>
    </source>
</evidence>
<feature type="domain" description="PKS/mFAS DH" evidence="16">
    <location>
        <begin position="718"/>
        <end position="982"/>
    </location>
</feature>
<dbReference type="PROSITE" id="PS52004">
    <property type="entry name" value="KS3_2"/>
    <property type="match status" value="1"/>
</dbReference>
<dbReference type="Proteomes" id="UP000007266">
    <property type="component" value="Linkage group 6"/>
</dbReference>
<dbReference type="SMART" id="SM00822">
    <property type="entry name" value="PKS_KR"/>
    <property type="match status" value="1"/>
</dbReference>
<keyword evidence="8" id="KW-0597">Phosphoprotein</keyword>
<evidence type="ECO:0000256" key="13">
    <source>
        <dbReference type="PROSITE-ProRule" id="PRU01363"/>
    </source>
</evidence>
<dbReference type="SUPFAM" id="SSF50129">
    <property type="entry name" value="GroES-like"/>
    <property type="match status" value="1"/>
</dbReference>
<dbReference type="PROSITE" id="PS50075">
    <property type="entry name" value="CARRIER"/>
    <property type="match status" value="1"/>
</dbReference>
<dbReference type="Gene3D" id="1.10.1200.10">
    <property type="entry name" value="ACP-like"/>
    <property type="match status" value="1"/>
</dbReference>
<reference evidence="17 18" key="2">
    <citation type="journal article" date="2010" name="Nucleic Acids Res.">
        <title>BeetleBase in 2010: revisions to provide comprehensive genomic information for Tribolium castaneum.</title>
        <authorList>
            <person name="Kim H.S."/>
            <person name="Murphy T."/>
            <person name="Xia J."/>
            <person name="Caragea D."/>
            <person name="Park Y."/>
            <person name="Beeman R.W."/>
            <person name="Lorenzen M.D."/>
            <person name="Butcher S."/>
            <person name="Manak J.R."/>
            <person name="Brown S.J."/>
        </authorList>
    </citation>
    <scope>GENOME REANNOTATION</scope>
    <source>
        <strain evidence="17 18">Georgia GA2</strain>
    </source>
</reference>
<dbReference type="KEGG" id="tca:660178"/>
<dbReference type="EC" id="3.1.2.14" evidence="1"/>
<evidence type="ECO:0000256" key="7">
    <source>
        <dbReference type="ARBA" id="ARBA00022450"/>
    </source>
</evidence>
<evidence type="ECO:0000313" key="17">
    <source>
        <dbReference type="EMBL" id="EFA05249.2"/>
    </source>
</evidence>
<dbReference type="OMA" id="ALDSLYW"/>
<keyword evidence="18" id="KW-1185">Reference proteome</keyword>
<dbReference type="PROSITE" id="PS52019">
    <property type="entry name" value="PKS_MFAS_DH"/>
    <property type="match status" value="1"/>
</dbReference>
<dbReference type="GO" id="GO:0016491">
    <property type="term" value="F:oxidoreductase activity"/>
    <property type="evidence" value="ECO:0007669"/>
    <property type="project" value="InterPro"/>
</dbReference>
<dbReference type="InterPro" id="IPR011032">
    <property type="entry name" value="GroES-like_sf"/>
</dbReference>
<dbReference type="Gene3D" id="3.10.129.110">
    <property type="entry name" value="Polyketide synthase dehydratase"/>
    <property type="match status" value="1"/>
</dbReference>
<dbReference type="EMBL" id="KQ971344">
    <property type="protein sequence ID" value="EFA05249.2"/>
    <property type="molecule type" value="Genomic_DNA"/>
</dbReference>
<evidence type="ECO:0000256" key="8">
    <source>
        <dbReference type="ARBA" id="ARBA00022553"/>
    </source>
</evidence>
<dbReference type="Gene3D" id="3.40.50.720">
    <property type="entry name" value="NAD(P)-binding Rossmann-like Domain"/>
    <property type="match status" value="1"/>
</dbReference>
<dbReference type="SMART" id="SM00823">
    <property type="entry name" value="PKS_PP"/>
    <property type="match status" value="1"/>
</dbReference>
<gene>
    <name evidence="17" type="primary">AUGUSTUS-3.0.2_15400</name>
    <name evidence="17" type="ORF">TcasGA2_TC015400</name>
</gene>
<dbReference type="Gene3D" id="3.40.47.10">
    <property type="match status" value="1"/>
</dbReference>
<feature type="domain" description="Carrier" evidence="14">
    <location>
        <begin position="1843"/>
        <end position="1920"/>
    </location>
</feature>
<dbReference type="CDD" id="cd00833">
    <property type="entry name" value="PKS"/>
    <property type="match status" value="1"/>
</dbReference>
<dbReference type="PROSITE" id="PS00012">
    <property type="entry name" value="PHOSPHOPANTETHEINE"/>
    <property type="match status" value="1"/>
</dbReference>
<dbReference type="Pfam" id="PF00975">
    <property type="entry name" value="Thioesterase"/>
    <property type="match status" value="1"/>
</dbReference>
<dbReference type="InterPro" id="IPR032821">
    <property type="entry name" value="PKS_assoc"/>
</dbReference>
<dbReference type="STRING" id="7070.D2A4P5"/>
<dbReference type="eggNOG" id="KOG1202">
    <property type="taxonomic scope" value="Eukaryota"/>
</dbReference>
<dbReference type="GO" id="GO:0006633">
    <property type="term" value="P:fatty acid biosynthetic process"/>
    <property type="evidence" value="ECO:0000318"/>
    <property type="project" value="GO_Central"/>
</dbReference>
<sequence>MSRSSEPNHQFSRWLSQPPEGDEVVVTGMSGRLPDSLHLHHFQDNLFNKVEMVSDDDRRWKLDHKEIPQRTAKILDIDKFDTGFFGLHFRQANTMDPMIRMVLESAMEAIFDAGVNPRELEGTRTGVFISASWSDMENRTLTSISEPERYGITGYLRSLLAQRISYYLKLKGPSFIVDTACSSSGNALEHAFKAIRSGQCDQALVGCSNLLLHPGNSLQFFRLGVLSSEGKCRVFDQDASGYVRGETIACVFLQKAKNSRRIYAQIINAKINSDGFKEQGITFPSTQAQKILMTEIYDESNVHPNQLSYLEAHGTGTQVGDPQEVEAIDCALAKPRNKTLLVGSVKSSIGHTEPASGICSLIKVLLAMESGLISPNINLKRIKEGMVGFEKQRMKAVTEITELEGNEAIVGINNFGFGGNNCHAIVKRFGKMKKNGGFPDDDLPRLVCVSGRSEEAVAQILNQVNLKLDVEFNALLHEIYKKDIPNHMFRGFTLVGKSGPLVTSVKLRRALDTPFYVYFGQFGRNYKVLGQFLMGFPVFCDTIKRINETLSGKTPPQAYQPILGSLIVQLGLVDLLKALNLSPVIYGDNWGKLATAYYYKTLTLEECIISATNNHGKTPDFAPELPNGQLRSDSLTHDTLLNLKNAFILNVSDSNLNNRDVMITDGIKINFLETIGRLYELGHTPQLNQLYPKVEFPVSRGTGMISPLVKWNHDRSWYTYKFREFTITDAEQRDYFISYVYDEYKFMQGHVIDDRNLFPATKYLTLVWETFAQSRRLLPEDVSVVFENCRFVRAVTMPKTGFVKLLVTIGLGNGNFEVLEKDTLVVSGKIRTLEETNQKETDFGPIDLGSDCTQILEHDEIYRELYLRGYNYSGLFKGIAKCNVEGSSGLVKWEENWCTFTDKMLQLKILQNDTRLLYVPVGIQKMVINPVKHKKFAEQLGGEEALIPVYCYKDANVIKSGGIEILGLQAKSIAKKKQRLEPVLEKYQFVPNSTTLSLGDSIRVNTQIIIENSLESHFKSVEILDETSQLTPLSPLFCKSLDDVPVITPNVIISTKKTLEEIPGVKIEDFVLTPESNLLLIIGTKLLQRPTIPKLYFQALSSKGFLISRESKDFHSENIENLEILTEFTTSDEKLIMFRKNCAIPVPHFVKIGPETFDWLPELQKSLKNHDSVIAFAQNETPEGILGLVSCLRPEPTGNKVRCYFLMDESPEFDPENSLFAAQIRKDLAFNVYKDGTWGTYRHLLLEELEEVESEHCYANVTVRGELGSLKWLEGPMRKDSVIKKGNVMILNYYATINFKDVMLSSGRINVDVITSDRREQECAIGFEFAGRDLRGRRLCGMTDNSAFSSHISADPTLLWEIPDSWSLEDGATIPVVYGTVLYALLMVRKLRPGSSILIHSATGGIGLAAINVCLYYKCQIYLTVGTQEKRDYLRKMYPQIPQTRIGNSRDTSFEEMIKRETNGRGVDIVLNSLSEEKLMASVRCVAPGGRFLEIGKFDLANNTQLGLLMMEKGISYHGVMLDQIYNNSPELKRELSQIVSDGIKIGFIKPLPRVVFKREEIEAAHRYMMTGRHMGKVMLKIRHEEPKTAHIPNDQLFKVHPRFYANGSKVYIIIGGLGGVGLELADWLVLRGATKLVLVSRHGVTTGYQNQRLTIWKSYGVQVVISTHDITTKLGCLQLIKQAATMGPIDGIFNLGVVLKDALFEDQNEESFKLSRAPKSTATRFLDEITRVSCPELRHFVVFSSVACGRGNGGQTNYGMANSIMERICEKRKNKGFPALAIQWGAIGDVGLVAKMQKENRELVIGGTLQQKISSCLEVLDRFLKQGNPVVSSMVVAEKHNRNENLSAVEAVALVLGIKDIKTVSQHATLAELGMDSMMGTEVIQLLEKEYEIYITAKDVRSLTFAKLREIEADRSEVKASDTKTSKGTNLLMKYIPDSKTSHLPIIRLESRVKESANAPTIFLLAGIEGVFHPLANLTKNLNAHIFGVQYDYNNPEDTITEVALKLLPHIEANLPQNRQFKIIGYSFGAAVGLEVVSLLEKMGLKGKMVTIDGSPSYLTASAKEYLPEVDEAEFQTALIFKILAVLVPIDLLVAFKDKLLKCKDMNERCDLVLEMLPIEVEIKQKMEKQAALTLYKRFKAVIGYKFEHEKIKSPVHLVKAKFAMVNEEDDYQLSKCCESVEFSTVNGDHGTILDQEELVKKVEGFLL</sequence>
<dbReference type="InterPro" id="IPR057326">
    <property type="entry name" value="KR_dom"/>
</dbReference>
<evidence type="ECO:0000259" key="16">
    <source>
        <dbReference type="PROSITE" id="PS52019"/>
    </source>
</evidence>
<reference evidence="17 18" key="1">
    <citation type="journal article" date="2008" name="Nature">
        <title>The genome of the model beetle and pest Tribolium castaneum.</title>
        <authorList>
            <consortium name="Tribolium Genome Sequencing Consortium"/>
            <person name="Richards S."/>
            <person name="Gibbs R.A."/>
            <person name="Weinstock G.M."/>
            <person name="Brown S.J."/>
            <person name="Denell R."/>
            <person name="Beeman R.W."/>
            <person name="Gibbs R."/>
            <person name="Beeman R.W."/>
            <person name="Brown S.J."/>
            <person name="Bucher G."/>
            <person name="Friedrich M."/>
            <person name="Grimmelikhuijzen C.J."/>
            <person name="Klingler M."/>
            <person name="Lorenzen M."/>
            <person name="Richards S."/>
            <person name="Roth S."/>
            <person name="Schroder R."/>
            <person name="Tautz D."/>
            <person name="Zdobnov E.M."/>
            <person name="Muzny D."/>
            <person name="Gibbs R.A."/>
            <person name="Weinstock G.M."/>
            <person name="Attaway T."/>
            <person name="Bell S."/>
            <person name="Buhay C.J."/>
            <person name="Chandrabose M.N."/>
            <person name="Chavez D."/>
            <person name="Clerk-Blankenburg K.P."/>
            <person name="Cree A."/>
            <person name="Dao M."/>
            <person name="Davis C."/>
            <person name="Chacko J."/>
            <person name="Dinh H."/>
            <person name="Dugan-Rocha S."/>
            <person name="Fowler G."/>
            <person name="Garner T.T."/>
            <person name="Garnes J."/>
            <person name="Gnirke A."/>
            <person name="Hawes A."/>
            <person name="Hernandez J."/>
            <person name="Hines S."/>
            <person name="Holder M."/>
            <person name="Hume J."/>
            <person name="Jhangiani S.N."/>
            <person name="Joshi V."/>
            <person name="Khan Z.M."/>
            <person name="Jackson L."/>
            <person name="Kovar C."/>
            <person name="Kowis A."/>
            <person name="Lee S."/>
            <person name="Lewis L.R."/>
            <person name="Margolis J."/>
            <person name="Morgan M."/>
            <person name="Nazareth L.V."/>
            <person name="Nguyen N."/>
            <person name="Okwuonu G."/>
            <person name="Parker D."/>
            <person name="Richards S."/>
            <person name="Ruiz S.J."/>
            <person name="Santibanez J."/>
            <person name="Savard J."/>
            <person name="Scherer S.E."/>
            <person name="Schneider B."/>
            <person name="Sodergren E."/>
            <person name="Tautz D."/>
            <person name="Vattahil S."/>
            <person name="Villasana D."/>
            <person name="White C.S."/>
            <person name="Wright R."/>
            <person name="Park Y."/>
            <person name="Beeman R.W."/>
            <person name="Lord J."/>
            <person name="Oppert B."/>
            <person name="Lorenzen M."/>
            <person name="Brown S."/>
            <person name="Wang L."/>
            <person name="Savard J."/>
            <person name="Tautz D."/>
            <person name="Richards S."/>
            <person name="Weinstock G."/>
            <person name="Gibbs R.A."/>
            <person name="Liu Y."/>
            <person name="Worley K."/>
            <person name="Weinstock G."/>
            <person name="Elsik C.G."/>
            <person name="Reese J.T."/>
            <person name="Elhaik E."/>
            <person name="Landan G."/>
            <person name="Graur D."/>
            <person name="Arensburger P."/>
            <person name="Atkinson P."/>
            <person name="Beeman R.W."/>
            <person name="Beidler J."/>
            <person name="Brown S.J."/>
            <person name="Demuth J.P."/>
            <person name="Drury D.W."/>
            <person name="Du Y.Z."/>
            <person name="Fujiwara H."/>
            <person name="Lorenzen M."/>
            <person name="Maselli V."/>
            <person name="Osanai M."/>
            <person name="Park Y."/>
            <person name="Robertson H.M."/>
            <person name="Tu Z."/>
            <person name="Wang J.J."/>
            <person name="Wang S."/>
            <person name="Richards S."/>
            <person name="Song H."/>
            <person name="Zhang L."/>
            <person name="Sodergren E."/>
            <person name="Werner D."/>
            <person name="Stanke M."/>
            <person name="Morgenstern B."/>
            <person name="Solovyev V."/>
            <person name="Kosarev P."/>
            <person name="Brown G."/>
            <person name="Chen H.C."/>
            <person name="Ermolaeva O."/>
            <person name="Hlavina W."/>
            <person name="Kapustin Y."/>
            <person name="Kiryutin B."/>
            <person name="Kitts P."/>
            <person name="Maglott D."/>
            <person name="Pruitt K."/>
            <person name="Sapojnikov V."/>
            <person name="Souvorov A."/>
            <person name="Mackey A.J."/>
            <person name="Waterhouse R.M."/>
            <person name="Wyder S."/>
            <person name="Zdobnov E.M."/>
            <person name="Zdobnov E.M."/>
            <person name="Wyder S."/>
            <person name="Kriventseva E.V."/>
            <person name="Kadowaki T."/>
            <person name="Bork P."/>
            <person name="Aranda M."/>
            <person name="Bao R."/>
            <person name="Beermann A."/>
            <person name="Berns N."/>
            <person name="Bolognesi R."/>
            <person name="Bonneton F."/>
            <person name="Bopp D."/>
            <person name="Brown S.J."/>
            <person name="Bucher G."/>
            <person name="Butts T."/>
            <person name="Chaumot A."/>
            <person name="Denell R.E."/>
            <person name="Ferrier D.E."/>
            <person name="Friedrich M."/>
            <person name="Gordon C.M."/>
            <person name="Jindra M."/>
            <person name="Klingler M."/>
            <person name="Lan Q."/>
            <person name="Lattorff H.M."/>
            <person name="Laudet V."/>
            <person name="von Levetsow C."/>
            <person name="Liu Z."/>
            <person name="Lutz R."/>
            <person name="Lynch J.A."/>
            <person name="da Fonseca R.N."/>
            <person name="Posnien N."/>
            <person name="Reuter R."/>
            <person name="Roth S."/>
            <person name="Savard J."/>
            <person name="Schinko J.B."/>
            <person name="Schmitt C."/>
            <person name="Schoppmeier M."/>
            <person name="Schroder R."/>
            <person name="Shippy T.D."/>
            <person name="Simonnet F."/>
            <person name="Marques-Souza H."/>
            <person name="Tautz D."/>
            <person name="Tomoyasu Y."/>
            <person name="Trauner J."/>
            <person name="Van der Zee M."/>
            <person name="Vervoort M."/>
            <person name="Wittkopp N."/>
            <person name="Wimmer E.A."/>
            <person name="Yang X."/>
            <person name="Jones A.K."/>
            <person name="Sattelle D.B."/>
            <person name="Ebert P.R."/>
            <person name="Nelson D."/>
            <person name="Scott J.G."/>
            <person name="Beeman R.W."/>
            <person name="Muthukrishnan S."/>
            <person name="Kramer K.J."/>
            <person name="Arakane Y."/>
            <person name="Beeman R.W."/>
            <person name="Zhu Q."/>
            <person name="Hogenkamp D."/>
            <person name="Dixit R."/>
            <person name="Oppert B."/>
            <person name="Jiang H."/>
            <person name="Zou Z."/>
            <person name="Marshall J."/>
            <person name="Elpidina E."/>
            <person name="Vinokurov K."/>
            <person name="Oppert C."/>
            <person name="Zou Z."/>
            <person name="Evans J."/>
            <person name="Lu Z."/>
            <person name="Zhao P."/>
            <person name="Sumathipala N."/>
            <person name="Altincicek B."/>
            <person name="Vilcinskas A."/>
            <person name="Williams M."/>
            <person name="Hultmark D."/>
            <person name="Hetru C."/>
            <person name="Jiang H."/>
            <person name="Grimmelikhuijzen C.J."/>
            <person name="Hauser F."/>
            <person name="Cazzamali G."/>
            <person name="Williamson M."/>
            <person name="Park Y."/>
            <person name="Li B."/>
            <person name="Tanaka Y."/>
            <person name="Predel R."/>
            <person name="Neupert S."/>
            <person name="Schachtner J."/>
            <person name="Verleyen P."/>
            <person name="Raible F."/>
            <person name="Bork P."/>
            <person name="Friedrich M."/>
            <person name="Walden K.K."/>
            <person name="Robertson H.M."/>
            <person name="Angeli S."/>
            <person name="Foret S."/>
            <person name="Bucher G."/>
            <person name="Schuetz S."/>
            <person name="Maleszka R."/>
            <person name="Wimmer E.A."/>
            <person name="Beeman R.W."/>
            <person name="Lorenzen M."/>
            <person name="Tomoyasu Y."/>
            <person name="Miller S.C."/>
            <person name="Grossmann D."/>
            <person name="Bucher G."/>
        </authorList>
    </citation>
    <scope>NUCLEOTIDE SEQUENCE [LARGE SCALE GENOMIC DNA]</scope>
    <source>
        <strain evidence="17 18">Georgia GA2</strain>
    </source>
</reference>
<dbReference type="CDD" id="cd08954">
    <property type="entry name" value="KR_1_FAS_SDR_x"/>
    <property type="match status" value="1"/>
</dbReference>
<proteinExistence type="predicted"/>
<dbReference type="SMART" id="SM00825">
    <property type="entry name" value="PKS_KS"/>
    <property type="match status" value="1"/>
</dbReference>
<dbReference type="InterPro" id="IPR020843">
    <property type="entry name" value="ER"/>
</dbReference>
<dbReference type="PROSITE" id="PS00606">
    <property type="entry name" value="KS3_1"/>
    <property type="match status" value="1"/>
</dbReference>
<feature type="active site" description="Proton donor; for dehydratase activity" evidence="13">
    <location>
        <position position="902"/>
    </location>
</feature>
<dbReference type="Gene3D" id="3.90.180.10">
    <property type="entry name" value="Medium-chain alcohol dehydrogenases, catalytic domain"/>
    <property type="match status" value="1"/>
</dbReference>
<dbReference type="GO" id="GO:0004315">
    <property type="term" value="F:3-oxoacyl-[acyl-carrier-protein] synthase activity"/>
    <property type="evidence" value="ECO:0007669"/>
    <property type="project" value="InterPro"/>
</dbReference>
<dbReference type="InterPro" id="IPR020841">
    <property type="entry name" value="PKS_Beta-ketoAc_synthase_dom"/>
</dbReference>
<dbReference type="EC" id="4.2.1.59" evidence="3"/>
<evidence type="ECO:0000256" key="9">
    <source>
        <dbReference type="ARBA" id="ARBA00022679"/>
    </source>
</evidence>
<evidence type="ECO:0000256" key="12">
    <source>
        <dbReference type="ARBA" id="ARBA00044883"/>
    </source>
</evidence>
<dbReference type="InParanoid" id="D2A4P5"/>
<evidence type="ECO:0000259" key="15">
    <source>
        <dbReference type="PROSITE" id="PS52004"/>
    </source>
</evidence>
<dbReference type="Pfam" id="PF13602">
    <property type="entry name" value="ADH_zinc_N_2"/>
    <property type="match status" value="1"/>
</dbReference>
<protein>
    <recommendedName>
        <fullName evidence="6">Fatty acid synthase</fullName>
        <ecNumber evidence="4">2.3.1.38</ecNumber>
        <ecNumber evidence="5">2.3.1.39</ecNumber>
        <ecNumber evidence="2">2.3.1.85</ecNumber>
        <ecNumber evidence="1">3.1.2.14</ecNumber>
        <ecNumber evidence="3">4.2.1.59</ecNumber>
    </recommendedName>
</protein>
<dbReference type="GO" id="GO:0031177">
    <property type="term" value="F:phosphopantetheine binding"/>
    <property type="evidence" value="ECO:0007669"/>
    <property type="project" value="InterPro"/>
</dbReference>
<organism evidence="17 18">
    <name type="scientific">Tribolium castaneum</name>
    <name type="common">Red flour beetle</name>
    <dbReference type="NCBI Taxonomy" id="7070"/>
    <lineage>
        <taxon>Eukaryota</taxon>
        <taxon>Metazoa</taxon>
        <taxon>Ecdysozoa</taxon>
        <taxon>Arthropoda</taxon>
        <taxon>Hexapoda</taxon>
        <taxon>Insecta</taxon>
        <taxon>Pterygota</taxon>
        <taxon>Neoptera</taxon>
        <taxon>Endopterygota</taxon>
        <taxon>Coleoptera</taxon>
        <taxon>Polyphaga</taxon>
        <taxon>Cucujiformia</taxon>
        <taxon>Tenebrionidae</taxon>
        <taxon>Tenebrionidae incertae sedis</taxon>
        <taxon>Tribolium</taxon>
    </lineage>
</organism>
<evidence type="ECO:0000256" key="1">
    <source>
        <dbReference type="ARBA" id="ARBA00012480"/>
    </source>
</evidence>
<dbReference type="GO" id="GO:0004312">
    <property type="term" value="F:fatty acid synthase activity"/>
    <property type="evidence" value="ECO:0000318"/>
    <property type="project" value="GO_Central"/>
</dbReference>
<dbReference type="EC" id="2.3.1.38" evidence="4"/>
<dbReference type="InterPro" id="IPR036291">
    <property type="entry name" value="NAD(P)-bd_dom_sf"/>
</dbReference>
<dbReference type="Pfam" id="PF21149">
    <property type="entry name" value="FAS_pseudo-KR"/>
    <property type="match status" value="1"/>
</dbReference>
<dbReference type="SUPFAM" id="SSF51735">
    <property type="entry name" value="NAD(P)-binding Rossmann-fold domains"/>
    <property type="match status" value="2"/>
</dbReference>
<dbReference type="PANTHER" id="PTHR43775">
    <property type="entry name" value="FATTY ACID SYNTHASE"/>
    <property type="match status" value="1"/>
</dbReference>
<dbReference type="InterPro" id="IPR049900">
    <property type="entry name" value="PKS_mFAS_DH"/>
</dbReference>
<dbReference type="OrthoDB" id="329835at2759"/>
<dbReference type="InterPro" id="IPR018201">
    <property type="entry name" value="Ketoacyl_synth_AS"/>
</dbReference>
<dbReference type="Pfam" id="PF00109">
    <property type="entry name" value="ketoacyl-synt"/>
    <property type="match status" value="1"/>
</dbReference>
<dbReference type="InterPro" id="IPR020806">
    <property type="entry name" value="PKS_PP-bd"/>
</dbReference>
<dbReference type="EC" id="2.3.1.85" evidence="2"/>
<dbReference type="EC" id="2.3.1.39" evidence="5"/>
<dbReference type="InterPro" id="IPR001031">
    <property type="entry name" value="Thioesterase"/>
</dbReference>
<dbReference type="Pfam" id="PF16197">
    <property type="entry name" value="KAsynt_C_assoc"/>
    <property type="match status" value="1"/>
</dbReference>
<dbReference type="InterPro" id="IPR050091">
    <property type="entry name" value="PKS_NRPS_Biosynth_Enz"/>
</dbReference>
<dbReference type="Gene3D" id="3.40.50.1820">
    <property type="entry name" value="alpha/beta hydrolase"/>
    <property type="match status" value="1"/>
</dbReference>
<keyword evidence="9" id="KW-0808">Transferase</keyword>
<dbReference type="InterPro" id="IPR014030">
    <property type="entry name" value="Ketoacyl_synth_N"/>
</dbReference>
<dbReference type="HOGENOM" id="CLU_000022_31_7_1"/>
<dbReference type="InterPro" id="IPR049391">
    <property type="entry name" value="FAS_pseudo-KR"/>
</dbReference>
<name>D2A4P5_TRICA</name>
<evidence type="ECO:0000256" key="2">
    <source>
        <dbReference type="ARBA" id="ARBA00012873"/>
    </source>
</evidence>
<evidence type="ECO:0000256" key="3">
    <source>
        <dbReference type="ARBA" id="ARBA00013167"/>
    </source>
</evidence>
<dbReference type="SUPFAM" id="SSF47336">
    <property type="entry name" value="ACP-like"/>
    <property type="match status" value="1"/>
</dbReference>
<evidence type="ECO:0000313" key="18">
    <source>
        <dbReference type="Proteomes" id="UP000007266"/>
    </source>
</evidence>
<dbReference type="InterPro" id="IPR036736">
    <property type="entry name" value="ACP-like_sf"/>
</dbReference>
<dbReference type="InterPro" id="IPR009081">
    <property type="entry name" value="PP-bd_ACP"/>
</dbReference>
<dbReference type="PANTHER" id="PTHR43775:SF23">
    <property type="entry name" value="FATTY ACID SYNTHASE 3"/>
    <property type="match status" value="1"/>
</dbReference>
<dbReference type="GO" id="GO:0004314">
    <property type="term" value="F:[acyl-carrier-protein] S-malonyltransferase activity"/>
    <property type="evidence" value="ECO:0007669"/>
    <property type="project" value="UniProtKB-EC"/>
</dbReference>
<dbReference type="SUPFAM" id="SSF53474">
    <property type="entry name" value="alpha/beta-Hydrolases"/>
    <property type="match status" value="1"/>
</dbReference>
<comment type="catalytic activity">
    <reaction evidence="12">
        <text>acetyl-CoA + n malonyl-CoA + 2n NADPH + 2n H(+) = a long-chain fatty acid + (n+1) CoA + n CO2 + 2n NADP(+).</text>
        <dbReference type="EC" id="2.3.1.85"/>
    </reaction>
</comment>
<dbReference type="InterPro" id="IPR006162">
    <property type="entry name" value="Ppantetheine_attach_site"/>
</dbReference>
<dbReference type="GO" id="GO:0016297">
    <property type="term" value="F:fatty acyl-[ACP] hydrolase activity"/>
    <property type="evidence" value="ECO:0007669"/>
    <property type="project" value="UniProtKB-EC"/>
</dbReference>
<dbReference type="SUPFAM" id="SSF53901">
    <property type="entry name" value="Thiolase-like"/>
    <property type="match status" value="1"/>
</dbReference>
<evidence type="ECO:0000259" key="14">
    <source>
        <dbReference type="PROSITE" id="PS50075"/>
    </source>
</evidence>
<dbReference type="GO" id="GO:0004313">
    <property type="term" value="F:[acyl-carrier-protein] S-acetyltransferase activity"/>
    <property type="evidence" value="ECO:0007669"/>
    <property type="project" value="UniProtKB-EC"/>
</dbReference>
<dbReference type="CDD" id="cd05195">
    <property type="entry name" value="enoyl_red"/>
    <property type="match status" value="1"/>
</dbReference>
<evidence type="ECO:0000256" key="10">
    <source>
        <dbReference type="ARBA" id="ARBA00023239"/>
    </source>
</evidence>
<dbReference type="Gene3D" id="3.30.70.3290">
    <property type="match status" value="2"/>
</dbReference>
<keyword evidence="7" id="KW-0596">Phosphopantetheine</keyword>
<feature type="active site" description="Proton acceptor; for dehydratase activity" evidence="13">
    <location>
        <position position="750"/>
    </location>
</feature>
<feature type="region of interest" description="N-terminal hotdog fold" evidence="13">
    <location>
        <begin position="718"/>
        <end position="839"/>
    </location>
</feature>
<dbReference type="InterPro" id="IPR013968">
    <property type="entry name" value="PKS_KR"/>
</dbReference>
<evidence type="ECO:0000256" key="6">
    <source>
        <dbReference type="ARBA" id="ARBA00018769"/>
    </source>
</evidence>
<feature type="domain" description="Ketosynthase family 3 (KS3)" evidence="15">
    <location>
        <begin position="21"/>
        <end position="428"/>
    </location>
</feature>
<dbReference type="Pfam" id="PF00550">
    <property type="entry name" value="PP-binding"/>
    <property type="match status" value="1"/>
</dbReference>
<evidence type="ECO:0000256" key="11">
    <source>
        <dbReference type="ARBA" id="ARBA00023268"/>
    </source>
</evidence>
<dbReference type="Pfam" id="PF08659">
    <property type="entry name" value="KR"/>
    <property type="match status" value="1"/>
</dbReference>
<dbReference type="SMART" id="SM00829">
    <property type="entry name" value="PKS_ER"/>
    <property type="match status" value="1"/>
</dbReference>
<dbReference type="InterPro" id="IPR042104">
    <property type="entry name" value="PKS_dehydratase_sf"/>
</dbReference>
<dbReference type="FunFam" id="3.40.50.720:FF:000209">
    <property type="entry name" value="Polyketide synthase Pks12"/>
    <property type="match status" value="1"/>
</dbReference>
<dbReference type="InterPro" id="IPR014031">
    <property type="entry name" value="Ketoacyl_synth_C"/>
</dbReference>
<keyword evidence="11" id="KW-0511">Multifunctional enzyme</keyword>